<dbReference type="GO" id="GO:0005886">
    <property type="term" value="C:plasma membrane"/>
    <property type="evidence" value="ECO:0007669"/>
    <property type="project" value="TreeGrafter"/>
</dbReference>
<evidence type="ECO:0000256" key="1">
    <source>
        <dbReference type="SAM" id="Phobius"/>
    </source>
</evidence>
<keyword evidence="1" id="KW-0472">Membrane</keyword>
<dbReference type="SUPFAM" id="SSF82866">
    <property type="entry name" value="Multidrug efflux transporter AcrB transmembrane domain"/>
    <property type="match status" value="1"/>
</dbReference>
<name>A0A316TU05_9BACT</name>
<dbReference type="OrthoDB" id="9758940at2"/>
<dbReference type="Gene3D" id="3.30.70.1440">
    <property type="entry name" value="Multidrug efflux transporter AcrB pore domain"/>
    <property type="match status" value="1"/>
</dbReference>
<evidence type="ECO:0000313" key="3">
    <source>
        <dbReference type="Proteomes" id="UP000245533"/>
    </source>
</evidence>
<feature type="transmembrane region" description="Helical" evidence="1">
    <location>
        <begin position="430"/>
        <end position="451"/>
    </location>
</feature>
<feature type="transmembrane region" description="Helical" evidence="1">
    <location>
        <begin position="537"/>
        <end position="559"/>
    </location>
</feature>
<feature type="transmembrane region" description="Helical" evidence="1">
    <location>
        <begin position="12"/>
        <end position="28"/>
    </location>
</feature>
<keyword evidence="1" id="KW-1133">Transmembrane helix</keyword>
<dbReference type="SUPFAM" id="SSF82693">
    <property type="entry name" value="Multidrug efflux transporter AcrB pore domain, PN1, PN2, PC1 and PC2 subdomains"/>
    <property type="match status" value="1"/>
</dbReference>
<dbReference type="Gene3D" id="1.20.1640.10">
    <property type="entry name" value="Multidrug efflux transporter AcrB transmembrane domain"/>
    <property type="match status" value="2"/>
</dbReference>
<protein>
    <recommendedName>
        <fullName evidence="4">Hydrophobic/amphiphilic exporter-1, HAE1 family</fullName>
    </recommendedName>
</protein>
<dbReference type="PANTHER" id="PTHR32063">
    <property type="match status" value="1"/>
</dbReference>
<accession>A0A316TU05</accession>
<dbReference type="PANTHER" id="PTHR32063:SF0">
    <property type="entry name" value="SWARMING MOTILITY PROTEIN SWRC"/>
    <property type="match status" value="1"/>
</dbReference>
<dbReference type="SUPFAM" id="SSF82714">
    <property type="entry name" value="Multidrug efflux transporter AcrB TolC docking domain, DN and DC subdomains"/>
    <property type="match status" value="1"/>
</dbReference>
<reference evidence="2 3" key="1">
    <citation type="submission" date="2018-05" db="EMBL/GenBank/DDBJ databases">
        <title>Rhodohalobacter halophilus gen. nov., sp. nov., a moderately halophilic member of the family Balneolaceae.</title>
        <authorList>
            <person name="Liu Z.-W."/>
        </authorList>
    </citation>
    <scope>NUCLEOTIDE SEQUENCE [LARGE SCALE GENOMIC DNA]</scope>
    <source>
        <strain evidence="2 3">8A47</strain>
    </source>
</reference>
<dbReference type="AlphaFoldDB" id="A0A316TU05"/>
<keyword evidence="1" id="KW-0812">Transmembrane</keyword>
<dbReference type="Pfam" id="PF00873">
    <property type="entry name" value="ACR_tran"/>
    <property type="match status" value="1"/>
</dbReference>
<keyword evidence="3" id="KW-1185">Reference proteome</keyword>
<gene>
    <name evidence="2" type="ORF">DDZ15_01680</name>
</gene>
<dbReference type="EMBL" id="QGGB01000002">
    <property type="protein sequence ID" value="PWN08037.1"/>
    <property type="molecule type" value="Genomic_DNA"/>
</dbReference>
<evidence type="ECO:0008006" key="4">
    <source>
        <dbReference type="Google" id="ProtNLM"/>
    </source>
</evidence>
<comment type="caution">
    <text evidence="2">The sequence shown here is derived from an EMBL/GenBank/DDBJ whole genome shotgun (WGS) entry which is preliminary data.</text>
</comment>
<feature type="transmembrane region" description="Helical" evidence="1">
    <location>
        <begin position="457"/>
        <end position="480"/>
    </location>
</feature>
<dbReference type="Gene3D" id="3.30.2090.10">
    <property type="entry name" value="Multidrug efflux transporter AcrB TolC docking domain, DN and DC subdomains"/>
    <property type="match status" value="1"/>
</dbReference>
<organism evidence="2 3">
    <name type="scientific">Rhodohalobacter mucosus</name>
    <dbReference type="NCBI Taxonomy" id="2079485"/>
    <lineage>
        <taxon>Bacteria</taxon>
        <taxon>Pseudomonadati</taxon>
        <taxon>Balneolota</taxon>
        <taxon>Balneolia</taxon>
        <taxon>Balneolales</taxon>
        <taxon>Balneolaceae</taxon>
        <taxon>Rhodohalobacter</taxon>
    </lineage>
</organism>
<feature type="transmembrane region" description="Helical" evidence="1">
    <location>
        <begin position="505"/>
        <end position="525"/>
    </location>
</feature>
<dbReference type="PRINTS" id="PR00702">
    <property type="entry name" value="ACRIFLAVINRP"/>
</dbReference>
<dbReference type="InterPro" id="IPR001036">
    <property type="entry name" value="Acrflvin-R"/>
</dbReference>
<dbReference type="GO" id="GO:0042910">
    <property type="term" value="F:xenobiotic transmembrane transporter activity"/>
    <property type="evidence" value="ECO:0007669"/>
    <property type="project" value="TreeGrafter"/>
</dbReference>
<feature type="transmembrane region" description="Helical" evidence="1">
    <location>
        <begin position="72"/>
        <end position="93"/>
    </location>
</feature>
<dbReference type="Proteomes" id="UP000245533">
    <property type="component" value="Unassembled WGS sequence"/>
</dbReference>
<dbReference type="InterPro" id="IPR027463">
    <property type="entry name" value="AcrB_DN_DC_subdom"/>
</dbReference>
<proteinExistence type="predicted"/>
<feature type="transmembrane region" description="Helical" evidence="1">
    <location>
        <begin position="400"/>
        <end position="418"/>
    </location>
</feature>
<dbReference type="Gene3D" id="3.30.70.1430">
    <property type="entry name" value="Multidrug efflux transporter AcrB pore domain"/>
    <property type="match status" value="1"/>
</dbReference>
<evidence type="ECO:0000313" key="2">
    <source>
        <dbReference type="EMBL" id="PWN08037.1"/>
    </source>
</evidence>
<sequence length="579" mass="64665">MIWRRKSLLNRILSIPVLFLYFLSWPLLKLWGFIARASNTLFSENVGPWLGRKFDSLEERYKALLDRSLQRSGTVVIGAIILLIGSLPIYTLLGGEFFPQVDENFIILEVQREPGVSLLELERTIVQVEEIINEEVPERRLVVSDYGDKIGIEGADSPGGNQGRVRIELVPVNERDRGQMDITASLLERLEIIPGANIREVREDPLSPDGDTGLIVQIFGFEQDMKQELAFNAMERLRGIDGIVNVFSSADQGRPELRVEMDRERIARVGMNTSQVANALSNAVQGDIATTFVDQGLEFEVLVEVDPIDRSQSTDLNELQIRTPSGQWMPLKNLASVGRFTGPSNILRVNQERMVEVEGDLGNLDLSTAIEYARNELEQIQWPDGYRYELGGSAEEQQQSFFYLLIAFLVAAILTYMVMASQFESLVEPFIILFTIPLALTGVLLMLWMTLTPISVTAMVGLVLLTGIVVNNGIVMIDYIKILQSRGQNRHDAIVNGAGRRLRPILMTAFTTILAMVPLALQLGSGAETWSPMARSVIGGLTMSTILMLFAVPCMYYIINGWVEKAGFDAVHKEDPLKE</sequence>